<dbReference type="InterPro" id="IPR001915">
    <property type="entry name" value="Peptidase_M48"/>
</dbReference>
<dbReference type="Proteomes" id="UP001417504">
    <property type="component" value="Unassembled WGS sequence"/>
</dbReference>
<keyword evidence="10" id="KW-1185">Reference proteome</keyword>
<dbReference type="GO" id="GO:0004222">
    <property type="term" value="F:metalloendopeptidase activity"/>
    <property type="evidence" value="ECO:0007669"/>
    <property type="project" value="InterPro"/>
</dbReference>
<dbReference type="GO" id="GO:0046872">
    <property type="term" value="F:metal ion binding"/>
    <property type="evidence" value="ECO:0007669"/>
    <property type="project" value="UniProtKB-KW"/>
</dbReference>
<evidence type="ECO:0000313" key="9">
    <source>
        <dbReference type="EMBL" id="KAK9103513.1"/>
    </source>
</evidence>
<evidence type="ECO:0000256" key="4">
    <source>
        <dbReference type="ARBA" id="ARBA00022801"/>
    </source>
</evidence>
<gene>
    <name evidence="9" type="ORF">Sjap_020767</name>
</gene>
<dbReference type="Pfam" id="PF01435">
    <property type="entry name" value="Peptidase_M48"/>
    <property type="match status" value="1"/>
</dbReference>
<reference evidence="9 10" key="1">
    <citation type="submission" date="2024-01" db="EMBL/GenBank/DDBJ databases">
        <title>Genome assemblies of Stephania.</title>
        <authorList>
            <person name="Yang L."/>
        </authorList>
    </citation>
    <scope>NUCLEOTIDE SEQUENCE [LARGE SCALE GENOMIC DNA]</scope>
    <source>
        <strain evidence="9">QJT</strain>
        <tissue evidence="9">Leaf</tissue>
    </source>
</reference>
<dbReference type="EMBL" id="JBBNAE010000008">
    <property type="protein sequence ID" value="KAK9103513.1"/>
    <property type="molecule type" value="Genomic_DNA"/>
</dbReference>
<keyword evidence="7" id="KW-0812">Transmembrane</keyword>
<proteinExistence type="predicted"/>
<keyword evidence="7" id="KW-1133">Transmembrane helix</keyword>
<keyword evidence="3" id="KW-0479">Metal-binding</keyword>
<dbReference type="Gene3D" id="3.30.2010.10">
    <property type="entry name" value="Metalloproteases ('zincins'), catalytic domain"/>
    <property type="match status" value="1"/>
</dbReference>
<keyword evidence="4" id="KW-0378">Hydrolase</keyword>
<dbReference type="AlphaFoldDB" id="A0AAP0HVV6"/>
<evidence type="ECO:0000256" key="6">
    <source>
        <dbReference type="ARBA" id="ARBA00023049"/>
    </source>
</evidence>
<evidence type="ECO:0000313" key="10">
    <source>
        <dbReference type="Proteomes" id="UP001417504"/>
    </source>
</evidence>
<name>A0AAP0HVV6_9MAGN</name>
<comment type="cofactor">
    <cofactor evidence="1">
        <name>Zn(2+)</name>
        <dbReference type="ChEBI" id="CHEBI:29105"/>
    </cofactor>
</comment>
<feature type="domain" description="Peptidase M48" evidence="8">
    <location>
        <begin position="258"/>
        <end position="420"/>
    </location>
</feature>
<evidence type="ECO:0000256" key="2">
    <source>
        <dbReference type="ARBA" id="ARBA00022670"/>
    </source>
</evidence>
<evidence type="ECO:0000256" key="7">
    <source>
        <dbReference type="SAM" id="Phobius"/>
    </source>
</evidence>
<accession>A0AAP0HVV6</accession>
<comment type="caution">
    <text evidence="9">The sequence shown here is derived from an EMBL/GenBank/DDBJ whole genome shotgun (WGS) entry which is preliminary data.</text>
</comment>
<dbReference type="GO" id="GO:0051603">
    <property type="term" value="P:proteolysis involved in protein catabolic process"/>
    <property type="evidence" value="ECO:0007669"/>
    <property type="project" value="TreeGrafter"/>
</dbReference>
<evidence type="ECO:0000259" key="8">
    <source>
        <dbReference type="Pfam" id="PF01435"/>
    </source>
</evidence>
<organism evidence="9 10">
    <name type="scientific">Stephania japonica</name>
    <dbReference type="NCBI Taxonomy" id="461633"/>
    <lineage>
        <taxon>Eukaryota</taxon>
        <taxon>Viridiplantae</taxon>
        <taxon>Streptophyta</taxon>
        <taxon>Embryophyta</taxon>
        <taxon>Tracheophyta</taxon>
        <taxon>Spermatophyta</taxon>
        <taxon>Magnoliopsida</taxon>
        <taxon>Ranunculales</taxon>
        <taxon>Menispermaceae</taxon>
        <taxon>Menispermoideae</taxon>
        <taxon>Cissampelideae</taxon>
        <taxon>Stephania</taxon>
    </lineage>
</organism>
<keyword evidence="2" id="KW-0645">Protease</keyword>
<keyword evidence="5" id="KW-0862">Zinc</keyword>
<keyword evidence="7" id="KW-0472">Membrane</keyword>
<keyword evidence="6" id="KW-0482">Metalloprotease</keyword>
<dbReference type="InterPro" id="IPR051156">
    <property type="entry name" value="Mito/Outer_Membr_Metalloprot"/>
</dbReference>
<dbReference type="PANTHER" id="PTHR22726:SF1">
    <property type="entry name" value="METALLOENDOPEPTIDASE OMA1, MITOCHONDRIAL"/>
    <property type="match status" value="1"/>
</dbReference>
<protein>
    <recommendedName>
        <fullName evidence="8">Peptidase M48 domain-containing protein</fullName>
    </recommendedName>
</protein>
<dbReference type="PANTHER" id="PTHR22726">
    <property type="entry name" value="METALLOENDOPEPTIDASE OMA1"/>
    <property type="match status" value="1"/>
</dbReference>
<dbReference type="GO" id="GO:0016020">
    <property type="term" value="C:membrane"/>
    <property type="evidence" value="ECO:0007669"/>
    <property type="project" value="TreeGrafter"/>
</dbReference>
<evidence type="ECO:0000256" key="3">
    <source>
        <dbReference type="ARBA" id="ARBA00022723"/>
    </source>
</evidence>
<feature type="transmembrane region" description="Helical" evidence="7">
    <location>
        <begin position="105"/>
        <end position="122"/>
    </location>
</feature>
<evidence type="ECO:0000256" key="1">
    <source>
        <dbReference type="ARBA" id="ARBA00001947"/>
    </source>
</evidence>
<sequence length="444" mass="49860">MNCYKKAKLAINSFRNFASKIKSNATTSSRSPIVQNPSHRFNQCNETSSRVSGFIGSSSIAFSTKRFQIGGIEGHCKRNYYVDRYQVRHFKTRGVRRWIQNPRNAVIVVVVGSGVAISLYFGNLETVPYTKRTHFVLLPINVEKQLGELEFERVKAAFKGKILPPLHPQSVRVRLIAKDIIEALERGLVKDNVWSEVEYGREAAEYGEGVKDTLMALSGAVGESKLDLDGDWHKEDEVLDEKWVQKSRERGQARGSQAATKHLEGLNWEVVVVDEPVVNAFCLPGGKIVVFTGLLKHFHTDAEIATIIGHEVGHTVARHSAEGITRNMWFTIFQLILLQFVFMPDLINMMSHLLLSLPFSRRMEMEADYIGLLLMASAGCDPRVAPHVYEKLGKLTGDSALRDYLSTHPSGKKRAQLLAEAKVMQEALNIYREVRAGRGIHGFL</sequence>
<evidence type="ECO:0000256" key="5">
    <source>
        <dbReference type="ARBA" id="ARBA00022833"/>
    </source>
</evidence>
<dbReference type="CDD" id="cd07331">
    <property type="entry name" value="M48C_Oma1_like"/>
    <property type="match status" value="1"/>
</dbReference>